<evidence type="ECO:0000256" key="1">
    <source>
        <dbReference type="SAM" id="MobiDB-lite"/>
    </source>
</evidence>
<name>A0A7E4V235_PANRE</name>
<organism evidence="2 3">
    <name type="scientific">Panagrellus redivivus</name>
    <name type="common">Microworm</name>
    <dbReference type="NCBI Taxonomy" id="6233"/>
    <lineage>
        <taxon>Eukaryota</taxon>
        <taxon>Metazoa</taxon>
        <taxon>Ecdysozoa</taxon>
        <taxon>Nematoda</taxon>
        <taxon>Chromadorea</taxon>
        <taxon>Rhabditida</taxon>
        <taxon>Tylenchina</taxon>
        <taxon>Panagrolaimomorpha</taxon>
        <taxon>Panagrolaimoidea</taxon>
        <taxon>Panagrolaimidae</taxon>
        <taxon>Panagrellus</taxon>
    </lineage>
</organism>
<protein>
    <submittedName>
        <fullName evidence="3">Uncharacterized protein</fullName>
    </submittedName>
</protein>
<feature type="compositionally biased region" description="Polar residues" evidence="1">
    <location>
        <begin position="89"/>
        <end position="101"/>
    </location>
</feature>
<evidence type="ECO:0000313" key="2">
    <source>
        <dbReference type="Proteomes" id="UP000492821"/>
    </source>
</evidence>
<keyword evidence="2" id="KW-1185">Reference proteome</keyword>
<sequence>MPRGPSLRQLPGVELRQYWSCPKVKHALSPYCACATAICQVTASKALYGENRDATSRKVTRLPTTLELNVEINKSTDINGDEFREDQKNMTNTPRQESPEGTETIHEMIGRVPVHLSHKKLFECAGVKLFLPQ</sequence>
<evidence type="ECO:0000313" key="3">
    <source>
        <dbReference type="WBParaSite" id="Pan_g15627.t1"/>
    </source>
</evidence>
<dbReference type="AlphaFoldDB" id="A0A7E4V235"/>
<proteinExistence type="predicted"/>
<dbReference type="Proteomes" id="UP000492821">
    <property type="component" value="Unassembled WGS sequence"/>
</dbReference>
<reference evidence="3" key="2">
    <citation type="submission" date="2020-10" db="UniProtKB">
        <authorList>
            <consortium name="WormBaseParasite"/>
        </authorList>
    </citation>
    <scope>IDENTIFICATION</scope>
</reference>
<feature type="region of interest" description="Disordered" evidence="1">
    <location>
        <begin position="77"/>
        <end position="101"/>
    </location>
</feature>
<reference evidence="2" key="1">
    <citation type="journal article" date="2013" name="Genetics">
        <title>The draft genome and transcriptome of Panagrellus redivivus are shaped by the harsh demands of a free-living lifestyle.</title>
        <authorList>
            <person name="Srinivasan J."/>
            <person name="Dillman A.R."/>
            <person name="Macchietto M.G."/>
            <person name="Heikkinen L."/>
            <person name="Lakso M."/>
            <person name="Fracchia K.M."/>
            <person name="Antoshechkin I."/>
            <person name="Mortazavi A."/>
            <person name="Wong G."/>
            <person name="Sternberg P.W."/>
        </authorList>
    </citation>
    <scope>NUCLEOTIDE SEQUENCE [LARGE SCALE GENOMIC DNA]</scope>
    <source>
        <strain evidence="2">MT8872</strain>
    </source>
</reference>
<accession>A0A7E4V235</accession>
<dbReference type="WBParaSite" id="Pan_g15627.t1">
    <property type="protein sequence ID" value="Pan_g15627.t1"/>
    <property type="gene ID" value="Pan_g15627"/>
</dbReference>